<keyword evidence="1" id="KW-0812">Transmembrane</keyword>
<feature type="transmembrane region" description="Helical" evidence="1">
    <location>
        <begin position="232"/>
        <end position="250"/>
    </location>
</feature>
<protein>
    <submittedName>
        <fullName evidence="2">Uncharacterized protein</fullName>
    </submittedName>
</protein>
<organism evidence="2 3">
    <name type="scientific">Salibacterium salarium</name>
    <dbReference type="NCBI Taxonomy" id="284579"/>
    <lineage>
        <taxon>Bacteria</taxon>
        <taxon>Bacillati</taxon>
        <taxon>Bacillota</taxon>
        <taxon>Bacilli</taxon>
        <taxon>Bacillales</taxon>
        <taxon>Bacillaceae</taxon>
    </lineage>
</organism>
<feature type="transmembrane region" description="Helical" evidence="1">
    <location>
        <begin position="173"/>
        <end position="189"/>
    </location>
</feature>
<keyword evidence="3" id="KW-1185">Reference proteome</keyword>
<comment type="caution">
    <text evidence="2">The sequence shown here is derived from an EMBL/GenBank/DDBJ whole genome shotgun (WGS) entry which is preliminary data.</text>
</comment>
<sequence length="256" mass="29276">MKSWLALLKKEFLLTRTIFLFGIGLIFVVLGISYAMQEGYLAPATDRVMLIGMTAGILMHFIYLPVYMIISMQKELGTLHLWLHSPQPMYRLISAKMISGVVYMIGSLLLNGAIVLAIVFNLLSAEDIPKIMESMEFVGLAGSFIVVQSFYLGLFVLLFISLYLVLRKIFRGWSWLIVIALFVAFSWMSDKIMAMTWYEALTQWGEITIHFQTGILKPLSDMFSHQLYFGDLLFHFIIMVVIFVISTVLIDRKVEV</sequence>
<evidence type="ECO:0000256" key="1">
    <source>
        <dbReference type="SAM" id="Phobius"/>
    </source>
</evidence>
<feature type="transmembrane region" description="Helical" evidence="1">
    <location>
        <begin position="48"/>
        <end position="70"/>
    </location>
</feature>
<dbReference type="Proteomes" id="UP000275076">
    <property type="component" value="Unassembled WGS sequence"/>
</dbReference>
<reference evidence="2 3" key="1">
    <citation type="submission" date="2018-10" db="EMBL/GenBank/DDBJ databases">
        <title>Draft genome sequence of Bacillus salarius IM0101, isolated from a hypersaline soil in Inner Mongolia, China.</title>
        <authorList>
            <person name="Yamprayoonswat W."/>
            <person name="Boonvisut S."/>
            <person name="Jumpathong W."/>
            <person name="Sittihan S."/>
            <person name="Ruangsuj P."/>
            <person name="Wanthongcharoen S."/>
            <person name="Thongpramul N."/>
            <person name="Pimmason S."/>
            <person name="Yu B."/>
            <person name="Yasawong M."/>
        </authorList>
    </citation>
    <scope>NUCLEOTIDE SEQUENCE [LARGE SCALE GENOMIC DNA]</scope>
    <source>
        <strain evidence="2 3">IM0101</strain>
    </source>
</reference>
<gene>
    <name evidence="2" type="ORF">D7Z54_12120</name>
</gene>
<feature type="transmembrane region" description="Helical" evidence="1">
    <location>
        <begin position="101"/>
        <end position="123"/>
    </location>
</feature>
<dbReference type="EMBL" id="RBVX01000010">
    <property type="protein sequence ID" value="RSL33051.1"/>
    <property type="molecule type" value="Genomic_DNA"/>
</dbReference>
<dbReference type="OrthoDB" id="1786466at2"/>
<name>A0A3R9PKV8_9BACI</name>
<feature type="transmembrane region" description="Helical" evidence="1">
    <location>
        <begin position="143"/>
        <end position="166"/>
    </location>
</feature>
<evidence type="ECO:0000313" key="2">
    <source>
        <dbReference type="EMBL" id="RSL33051.1"/>
    </source>
</evidence>
<keyword evidence="1" id="KW-0472">Membrane</keyword>
<accession>A0A3R9PKV8</accession>
<evidence type="ECO:0000313" key="3">
    <source>
        <dbReference type="Proteomes" id="UP000275076"/>
    </source>
</evidence>
<dbReference type="AlphaFoldDB" id="A0A3R9PKV8"/>
<proteinExistence type="predicted"/>
<keyword evidence="1" id="KW-1133">Transmembrane helix</keyword>
<dbReference type="RefSeq" id="WP_125556116.1">
    <property type="nucleotide sequence ID" value="NZ_RBVX01000010.1"/>
</dbReference>
<feature type="transmembrane region" description="Helical" evidence="1">
    <location>
        <begin position="12"/>
        <end position="36"/>
    </location>
</feature>